<evidence type="ECO:0000256" key="11">
    <source>
        <dbReference type="RuleBase" id="RU000488"/>
    </source>
</evidence>
<dbReference type="InterPro" id="IPR023395">
    <property type="entry name" value="MCP_dom_sf"/>
</dbReference>
<dbReference type="PANTHER" id="PTHR45829:SF4">
    <property type="entry name" value="MITOCHONDRIAL CARRIER PROTEIN RIM2"/>
    <property type="match status" value="1"/>
</dbReference>
<keyword evidence="7" id="KW-1133">Transmembrane helix</keyword>
<evidence type="ECO:0000313" key="13">
    <source>
        <dbReference type="Proteomes" id="UP000821837"/>
    </source>
</evidence>
<evidence type="ECO:0000256" key="1">
    <source>
        <dbReference type="ARBA" id="ARBA00004448"/>
    </source>
</evidence>
<keyword evidence="8" id="KW-0496">Mitochondrion</keyword>
<evidence type="ECO:0000256" key="8">
    <source>
        <dbReference type="ARBA" id="ARBA00023128"/>
    </source>
</evidence>
<evidence type="ECO:0000256" key="3">
    <source>
        <dbReference type="ARBA" id="ARBA00022448"/>
    </source>
</evidence>
<reference evidence="12" key="2">
    <citation type="submission" date="2021-09" db="EMBL/GenBank/DDBJ databases">
        <authorList>
            <person name="Jia N."/>
            <person name="Wang J."/>
            <person name="Shi W."/>
            <person name="Du L."/>
            <person name="Sun Y."/>
            <person name="Zhan W."/>
            <person name="Jiang J."/>
            <person name="Wang Q."/>
            <person name="Zhang B."/>
            <person name="Ji P."/>
            <person name="Sakyi L.B."/>
            <person name="Cui X."/>
            <person name="Yuan T."/>
            <person name="Jiang B."/>
            <person name="Yang W."/>
            <person name="Lam T.T.-Y."/>
            <person name="Chang Q."/>
            <person name="Ding S."/>
            <person name="Wang X."/>
            <person name="Zhu J."/>
            <person name="Ruan X."/>
            <person name="Zhao L."/>
            <person name="Wei J."/>
            <person name="Que T."/>
            <person name="Du C."/>
            <person name="Cheng J."/>
            <person name="Dai P."/>
            <person name="Han X."/>
            <person name="Huang E."/>
            <person name="Gao Y."/>
            <person name="Liu J."/>
            <person name="Shao H."/>
            <person name="Ye R."/>
            <person name="Li L."/>
            <person name="Wei W."/>
            <person name="Wang X."/>
            <person name="Wang C."/>
            <person name="Huo Q."/>
            <person name="Li W."/>
            <person name="Guo W."/>
            <person name="Chen H."/>
            <person name="Chen S."/>
            <person name="Zhou L."/>
            <person name="Zhou L."/>
            <person name="Ni X."/>
            <person name="Tian J."/>
            <person name="Zhou Y."/>
            <person name="Sheng Y."/>
            <person name="Liu T."/>
            <person name="Pan Y."/>
            <person name="Xia L."/>
            <person name="Li J."/>
            <person name="Zhao F."/>
            <person name="Cao W."/>
        </authorList>
    </citation>
    <scope>NUCLEOTIDE SEQUENCE</scope>
    <source>
        <strain evidence="12">Rsan-2018</strain>
        <tissue evidence="12">Larvae</tissue>
    </source>
</reference>
<keyword evidence="13" id="KW-1185">Reference proteome</keyword>
<evidence type="ECO:0000256" key="4">
    <source>
        <dbReference type="ARBA" id="ARBA00022692"/>
    </source>
</evidence>
<dbReference type="Proteomes" id="UP000821837">
    <property type="component" value="Unassembled WGS sequence"/>
</dbReference>
<dbReference type="VEuPathDB" id="VectorBase:RSAN_034566"/>
<comment type="subcellular location">
    <subcellularLocation>
        <location evidence="1">Mitochondrion inner membrane</location>
        <topology evidence="1">Multi-pass membrane protein</topology>
    </subcellularLocation>
</comment>
<dbReference type="SUPFAM" id="SSF103506">
    <property type="entry name" value="Mitochondrial carrier"/>
    <property type="match status" value="1"/>
</dbReference>
<dbReference type="GO" id="GO:0005743">
    <property type="term" value="C:mitochondrial inner membrane"/>
    <property type="evidence" value="ECO:0007669"/>
    <property type="project" value="UniProtKB-SubCell"/>
</dbReference>
<keyword evidence="6" id="KW-0999">Mitochondrion inner membrane</keyword>
<proteinExistence type="inferred from homology"/>
<dbReference type="PANTHER" id="PTHR45829">
    <property type="entry name" value="MITOCHONDRIAL CARRIER PROTEIN RIM2"/>
    <property type="match status" value="1"/>
</dbReference>
<keyword evidence="5" id="KW-0677">Repeat</keyword>
<dbReference type="Gene3D" id="1.50.40.10">
    <property type="entry name" value="Mitochondrial carrier domain"/>
    <property type="match status" value="1"/>
</dbReference>
<dbReference type="InterPro" id="IPR018108">
    <property type="entry name" value="MCP_transmembrane"/>
</dbReference>
<accession>A0A9D4SXU4</accession>
<comment type="caution">
    <text evidence="12">The sequence shown here is derived from an EMBL/GenBank/DDBJ whole genome shotgun (WGS) entry which is preliminary data.</text>
</comment>
<evidence type="ECO:0000256" key="10">
    <source>
        <dbReference type="PROSITE-ProRule" id="PRU00282"/>
    </source>
</evidence>
<dbReference type="Pfam" id="PF00153">
    <property type="entry name" value="Mito_carr"/>
    <property type="match status" value="1"/>
</dbReference>
<dbReference type="PROSITE" id="PS50920">
    <property type="entry name" value="SOLCAR"/>
    <property type="match status" value="1"/>
</dbReference>
<keyword evidence="4 10" id="KW-0812">Transmembrane</keyword>
<evidence type="ECO:0000256" key="5">
    <source>
        <dbReference type="ARBA" id="ARBA00022737"/>
    </source>
</evidence>
<organism evidence="12 13">
    <name type="scientific">Rhipicephalus sanguineus</name>
    <name type="common">Brown dog tick</name>
    <name type="synonym">Ixodes sanguineus</name>
    <dbReference type="NCBI Taxonomy" id="34632"/>
    <lineage>
        <taxon>Eukaryota</taxon>
        <taxon>Metazoa</taxon>
        <taxon>Ecdysozoa</taxon>
        <taxon>Arthropoda</taxon>
        <taxon>Chelicerata</taxon>
        <taxon>Arachnida</taxon>
        <taxon>Acari</taxon>
        <taxon>Parasitiformes</taxon>
        <taxon>Ixodida</taxon>
        <taxon>Ixodoidea</taxon>
        <taxon>Ixodidae</taxon>
        <taxon>Rhipicephalinae</taxon>
        <taxon>Rhipicephalus</taxon>
        <taxon>Rhipicephalus</taxon>
    </lineage>
</organism>
<evidence type="ECO:0000256" key="6">
    <source>
        <dbReference type="ARBA" id="ARBA00022792"/>
    </source>
</evidence>
<evidence type="ECO:0000256" key="7">
    <source>
        <dbReference type="ARBA" id="ARBA00022989"/>
    </source>
</evidence>
<feature type="repeat" description="Solcar" evidence="10">
    <location>
        <begin position="20"/>
        <end position="100"/>
    </location>
</feature>
<dbReference type="AlphaFoldDB" id="A0A9D4SXU4"/>
<sequence>MSQVIEGEKSDHFTGVLDPFALHVCLTDGVVRKKLAATSQVARTRLRQEGDKYRSFFQTLFLVWREEGYQGLYRGLATQLVRQIPNTAIMMATYEAVVYMLSPAVYGASPANDD</sequence>
<comment type="similarity">
    <text evidence="2 11">Belongs to the mitochondrial carrier (TC 2.A.29) family.</text>
</comment>
<keyword evidence="9 10" id="KW-0472">Membrane</keyword>
<dbReference type="GO" id="GO:0015218">
    <property type="term" value="F:pyrimidine nucleotide transmembrane transporter activity"/>
    <property type="evidence" value="ECO:0007669"/>
    <property type="project" value="InterPro"/>
</dbReference>
<evidence type="ECO:0000256" key="9">
    <source>
        <dbReference type="ARBA" id="ARBA00023136"/>
    </source>
</evidence>
<name>A0A9D4SXU4_RHISA</name>
<dbReference type="InterPro" id="IPR049562">
    <property type="entry name" value="SLC25A33/36-like"/>
</dbReference>
<dbReference type="GO" id="GO:1990519">
    <property type="term" value="P:pyrimidine nucleotide import into mitochondrion"/>
    <property type="evidence" value="ECO:0007669"/>
    <property type="project" value="TreeGrafter"/>
</dbReference>
<evidence type="ECO:0000256" key="2">
    <source>
        <dbReference type="ARBA" id="ARBA00006375"/>
    </source>
</evidence>
<dbReference type="EMBL" id="JABSTV010001250">
    <property type="protein sequence ID" value="KAH7957636.1"/>
    <property type="molecule type" value="Genomic_DNA"/>
</dbReference>
<keyword evidence="3 11" id="KW-0813">Transport</keyword>
<gene>
    <name evidence="12" type="ORF">HPB52_020913</name>
</gene>
<evidence type="ECO:0000313" key="12">
    <source>
        <dbReference type="EMBL" id="KAH7957636.1"/>
    </source>
</evidence>
<reference evidence="12" key="1">
    <citation type="journal article" date="2020" name="Cell">
        <title>Large-Scale Comparative Analyses of Tick Genomes Elucidate Their Genetic Diversity and Vector Capacities.</title>
        <authorList>
            <consortium name="Tick Genome and Microbiome Consortium (TIGMIC)"/>
            <person name="Jia N."/>
            <person name="Wang J."/>
            <person name="Shi W."/>
            <person name="Du L."/>
            <person name="Sun Y."/>
            <person name="Zhan W."/>
            <person name="Jiang J.F."/>
            <person name="Wang Q."/>
            <person name="Zhang B."/>
            <person name="Ji P."/>
            <person name="Bell-Sakyi L."/>
            <person name="Cui X.M."/>
            <person name="Yuan T.T."/>
            <person name="Jiang B.G."/>
            <person name="Yang W.F."/>
            <person name="Lam T.T."/>
            <person name="Chang Q.C."/>
            <person name="Ding S.J."/>
            <person name="Wang X.J."/>
            <person name="Zhu J.G."/>
            <person name="Ruan X.D."/>
            <person name="Zhao L."/>
            <person name="Wei J.T."/>
            <person name="Ye R.Z."/>
            <person name="Que T.C."/>
            <person name="Du C.H."/>
            <person name="Zhou Y.H."/>
            <person name="Cheng J.X."/>
            <person name="Dai P.F."/>
            <person name="Guo W.B."/>
            <person name="Han X.H."/>
            <person name="Huang E.J."/>
            <person name="Li L.F."/>
            <person name="Wei W."/>
            <person name="Gao Y.C."/>
            <person name="Liu J.Z."/>
            <person name="Shao H.Z."/>
            <person name="Wang X."/>
            <person name="Wang C.C."/>
            <person name="Yang T.C."/>
            <person name="Huo Q.B."/>
            <person name="Li W."/>
            <person name="Chen H.Y."/>
            <person name="Chen S.E."/>
            <person name="Zhou L.G."/>
            <person name="Ni X.B."/>
            <person name="Tian J.H."/>
            <person name="Sheng Y."/>
            <person name="Liu T."/>
            <person name="Pan Y.S."/>
            <person name="Xia L.Y."/>
            <person name="Li J."/>
            <person name="Zhao F."/>
            <person name="Cao W.C."/>
        </authorList>
    </citation>
    <scope>NUCLEOTIDE SEQUENCE</scope>
    <source>
        <strain evidence="12">Rsan-2018</strain>
    </source>
</reference>
<protein>
    <submittedName>
        <fullName evidence="12">Uncharacterized protein</fullName>
    </submittedName>
</protein>